<dbReference type="AlphaFoldDB" id="A0A1F6XL03"/>
<dbReference type="InterPro" id="IPR036034">
    <property type="entry name" value="PDZ_sf"/>
</dbReference>
<dbReference type="InterPro" id="IPR005151">
    <property type="entry name" value="Tail-specific_protease"/>
</dbReference>
<name>A0A1F6XL03_9BACT</name>
<sequence length="403" mass="44625">MKFPNNTKNIIFTLGVLVAFFIGIQVGAKNIPAIDKVLLANKDMQVETQADFTPFWKVWNTINEKYPKTDKITDQEKIYGAISGLVGSLEDPYSVFFNPDEAKSFEEEIAGNFTGIGMEVGIKDKILTVIAPLKDTPAFRAGIKPGDKILKIDNKITSDLSIEEAIKLIRGERGTTVTLTIFREGNKEPIEVKIVRDTINIPTLDTELRPDRIFVVKLYSFSANSAKLFRDAMKSFAEAKTDKLLLDLRGNPGGYLDAAVNISSWFLSGEKVVVTEDYGDNKEPEIFRSKGYNRFNDKLKFIILIDSGSASASEIVAGAMQDHGRAKLVGSQSYGKGSVQEAIKITSDTLLKITVAKWLTPSGTSISEKGLTPDYLVEITKKDLEAKKDPQLDKAVEVLLNWR</sequence>
<dbReference type="Pfam" id="PF22694">
    <property type="entry name" value="CtpB_N-like"/>
    <property type="match status" value="1"/>
</dbReference>
<keyword evidence="2 5" id="KW-0645">Protease</keyword>
<dbReference type="EMBL" id="MFUX01000008">
    <property type="protein sequence ID" value="OGI94825.1"/>
    <property type="molecule type" value="Genomic_DNA"/>
</dbReference>
<dbReference type="CDD" id="cd06782">
    <property type="entry name" value="cpPDZ_CPP-like"/>
    <property type="match status" value="1"/>
</dbReference>
<proteinExistence type="inferred from homology"/>
<evidence type="ECO:0000256" key="1">
    <source>
        <dbReference type="ARBA" id="ARBA00009179"/>
    </source>
</evidence>
<dbReference type="SMART" id="SM00228">
    <property type="entry name" value="PDZ"/>
    <property type="match status" value="1"/>
</dbReference>
<dbReference type="InterPro" id="IPR029045">
    <property type="entry name" value="ClpP/crotonase-like_dom_sf"/>
</dbReference>
<dbReference type="FunFam" id="2.30.42.10:FF:000063">
    <property type="entry name" value="Peptidase, S41 family"/>
    <property type="match status" value="1"/>
</dbReference>
<comment type="caution">
    <text evidence="7">The sequence shown here is derived from an EMBL/GenBank/DDBJ whole genome shotgun (WGS) entry which is preliminary data.</text>
</comment>
<evidence type="ECO:0000256" key="4">
    <source>
        <dbReference type="ARBA" id="ARBA00022825"/>
    </source>
</evidence>
<dbReference type="PROSITE" id="PS50106">
    <property type="entry name" value="PDZ"/>
    <property type="match status" value="1"/>
</dbReference>
<gene>
    <name evidence="7" type="ORF">A3A03_01445</name>
</gene>
<reference evidence="7 8" key="1">
    <citation type="journal article" date="2016" name="Nat. Commun.">
        <title>Thousands of microbial genomes shed light on interconnected biogeochemical processes in an aquifer system.</title>
        <authorList>
            <person name="Anantharaman K."/>
            <person name="Brown C.T."/>
            <person name="Hug L.A."/>
            <person name="Sharon I."/>
            <person name="Castelle C.J."/>
            <person name="Probst A.J."/>
            <person name="Thomas B.C."/>
            <person name="Singh A."/>
            <person name="Wilkins M.J."/>
            <person name="Karaoz U."/>
            <person name="Brodie E.L."/>
            <person name="Williams K.H."/>
            <person name="Hubbard S.S."/>
            <person name="Banfield J.F."/>
        </authorList>
    </citation>
    <scope>NUCLEOTIDE SEQUENCE [LARGE SCALE GENOMIC DNA]</scope>
</reference>
<dbReference type="InterPro" id="IPR001478">
    <property type="entry name" value="PDZ"/>
</dbReference>
<evidence type="ECO:0000313" key="8">
    <source>
        <dbReference type="Proteomes" id="UP000176629"/>
    </source>
</evidence>
<evidence type="ECO:0000313" key="7">
    <source>
        <dbReference type="EMBL" id="OGI94825.1"/>
    </source>
</evidence>
<dbReference type="PANTHER" id="PTHR32060:SF30">
    <property type="entry name" value="CARBOXY-TERMINAL PROCESSING PROTEASE CTPA"/>
    <property type="match status" value="1"/>
</dbReference>
<dbReference type="GO" id="GO:0006508">
    <property type="term" value="P:proteolysis"/>
    <property type="evidence" value="ECO:0007669"/>
    <property type="project" value="UniProtKB-KW"/>
</dbReference>
<dbReference type="GO" id="GO:0008236">
    <property type="term" value="F:serine-type peptidase activity"/>
    <property type="evidence" value="ECO:0007669"/>
    <property type="project" value="UniProtKB-KW"/>
</dbReference>
<evidence type="ECO:0000256" key="2">
    <source>
        <dbReference type="ARBA" id="ARBA00022670"/>
    </source>
</evidence>
<dbReference type="Pfam" id="PF03572">
    <property type="entry name" value="Peptidase_S41"/>
    <property type="match status" value="1"/>
</dbReference>
<dbReference type="SUPFAM" id="SSF50156">
    <property type="entry name" value="PDZ domain-like"/>
    <property type="match status" value="1"/>
</dbReference>
<dbReference type="Gene3D" id="2.30.42.10">
    <property type="match status" value="1"/>
</dbReference>
<evidence type="ECO:0000256" key="5">
    <source>
        <dbReference type="RuleBase" id="RU004404"/>
    </source>
</evidence>
<dbReference type="GO" id="GO:0007165">
    <property type="term" value="P:signal transduction"/>
    <property type="evidence" value="ECO:0007669"/>
    <property type="project" value="TreeGrafter"/>
</dbReference>
<keyword evidence="3 5" id="KW-0378">Hydrolase</keyword>
<dbReference type="Pfam" id="PF13180">
    <property type="entry name" value="PDZ_2"/>
    <property type="match status" value="1"/>
</dbReference>
<dbReference type="Gene3D" id="3.30.750.44">
    <property type="match status" value="1"/>
</dbReference>
<dbReference type="Gene3D" id="3.90.226.10">
    <property type="entry name" value="2-enoyl-CoA Hydratase, Chain A, domain 1"/>
    <property type="match status" value="1"/>
</dbReference>
<keyword evidence="4 5" id="KW-0720">Serine protease</keyword>
<organism evidence="7 8">
    <name type="scientific">Candidatus Nomurabacteria bacterium RIFCSPLOWO2_01_FULL_40_18</name>
    <dbReference type="NCBI Taxonomy" id="1801773"/>
    <lineage>
        <taxon>Bacteria</taxon>
        <taxon>Candidatus Nomuraibacteriota</taxon>
    </lineage>
</organism>
<dbReference type="SMART" id="SM00245">
    <property type="entry name" value="TSPc"/>
    <property type="match status" value="1"/>
</dbReference>
<dbReference type="SUPFAM" id="SSF52096">
    <property type="entry name" value="ClpP/crotonase"/>
    <property type="match status" value="1"/>
</dbReference>
<evidence type="ECO:0000259" key="6">
    <source>
        <dbReference type="PROSITE" id="PS50106"/>
    </source>
</evidence>
<feature type="domain" description="PDZ" evidence="6">
    <location>
        <begin position="102"/>
        <end position="170"/>
    </location>
</feature>
<dbReference type="PANTHER" id="PTHR32060">
    <property type="entry name" value="TAIL-SPECIFIC PROTEASE"/>
    <property type="match status" value="1"/>
</dbReference>
<dbReference type="InterPro" id="IPR055210">
    <property type="entry name" value="CtpA/B_N"/>
</dbReference>
<dbReference type="GO" id="GO:0004175">
    <property type="term" value="F:endopeptidase activity"/>
    <property type="evidence" value="ECO:0007669"/>
    <property type="project" value="TreeGrafter"/>
</dbReference>
<protein>
    <recommendedName>
        <fullName evidence="6">PDZ domain-containing protein</fullName>
    </recommendedName>
</protein>
<dbReference type="Proteomes" id="UP000176629">
    <property type="component" value="Unassembled WGS sequence"/>
</dbReference>
<dbReference type="InterPro" id="IPR004447">
    <property type="entry name" value="Peptidase_S41A"/>
</dbReference>
<dbReference type="STRING" id="1801773.A3A03_01445"/>
<comment type="similarity">
    <text evidence="1 5">Belongs to the peptidase S41A family.</text>
</comment>
<dbReference type="NCBIfam" id="TIGR00225">
    <property type="entry name" value="prc"/>
    <property type="match status" value="1"/>
</dbReference>
<dbReference type="CDD" id="cd07560">
    <property type="entry name" value="Peptidase_S41_CPP"/>
    <property type="match status" value="1"/>
</dbReference>
<accession>A0A1F6XL03</accession>
<evidence type="ECO:0000256" key="3">
    <source>
        <dbReference type="ARBA" id="ARBA00022801"/>
    </source>
</evidence>
<dbReference type="GO" id="GO:0030288">
    <property type="term" value="C:outer membrane-bounded periplasmic space"/>
    <property type="evidence" value="ECO:0007669"/>
    <property type="project" value="TreeGrafter"/>
</dbReference>